<dbReference type="EMBL" id="JAAIUW010000001">
    <property type="protein sequence ID" value="KAF7845348.1"/>
    <property type="molecule type" value="Genomic_DNA"/>
</dbReference>
<evidence type="ECO:0000313" key="1">
    <source>
        <dbReference type="EMBL" id="KAF7845348.1"/>
    </source>
</evidence>
<reference evidence="1" key="1">
    <citation type="submission" date="2020-09" db="EMBL/GenBank/DDBJ databases">
        <title>Genome-Enabled Discovery of Anthraquinone Biosynthesis in Senna tora.</title>
        <authorList>
            <person name="Kang S.-H."/>
            <person name="Pandey R.P."/>
            <person name="Lee C.-M."/>
            <person name="Sim J.-S."/>
            <person name="Jeong J.-T."/>
            <person name="Choi B.-S."/>
            <person name="Jung M."/>
            <person name="Ginzburg D."/>
            <person name="Zhao K."/>
            <person name="Won S.Y."/>
            <person name="Oh T.-J."/>
            <person name="Yu Y."/>
            <person name="Kim N.-H."/>
            <person name="Lee O.R."/>
            <person name="Lee T.-H."/>
            <person name="Bashyal P."/>
            <person name="Kim T.-S."/>
            <person name="Lee W.-H."/>
            <person name="Kawkins C."/>
            <person name="Kim C.-K."/>
            <person name="Kim J.S."/>
            <person name="Ahn B.O."/>
            <person name="Rhee S.Y."/>
            <person name="Sohng J.K."/>
        </authorList>
    </citation>
    <scope>NUCLEOTIDE SEQUENCE</scope>
    <source>
        <tissue evidence="1">Leaf</tissue>
    </source>
</reference>
<dbReference type="Proteomes" id="UP000634136">
    <property type="component" value="Unassembled WGS sequence"/>
</dbReference>
<sequence length="34" mass="3372">MGNNITTIVVAARTGMKLGSAVIAALAALNVSDK</sequence>
<comment type="caution">
    <text evidence="1">The sequence shown here is derived from an EMBL/GenBank/DDBJ whole genome shotgun (WGS) entry which is preliminary data.</text>
</comment>
<name>A0A834XH88_9FABA</name>
<organism evidence="1 2">
    <name type="scientific">Senna tora</name>
    <dbReference type="NCBI Taxonomy" id="362788"/>
    <lineage>
        <taxon>Eukaryota</taxon>
        <taxon>Viridiplantae</taxon>
        <taxon>Streptophyta</taxon>
        <taxon>Embryophyta</taxon>
        <taxon>Tracheophyta</taxon>
        <taxon>Spermatophyta</taxon>
        <taxon>Magnoliopsida</taxon>
        <taxon>eudicotyledons</taxon>
        <taxon>Gunneridae</taxon>
        <taxon>Pentapetalae</taxon>
        <taxon>rosids</taxon>
        <taxon>fabids</taxon>
        <taxon>Fabales</taxon>
        <taxon>Fabaceae</taxon>
        <taxon>Caesalpinioideae</taxon>
        <taxon>Cassia clade</taxon>
        <taxon>Senna</taxon>
    </lineage>
</organism>
<dbReference type="AlphaFoldDB" id="A0A834XH88"/>
<proteinExistence type="predicted"/>
<evidence type="ECO:0000313" key="2">
    <source>
        <dbReference type="Proteomes" id="UP000634136"/>
    </source>
</evidence>
<accession>A0A834XH88</accession>
<protein>
    <submittedName>
        <fullName evidence="1">Uncharacterized protein</fullName>
    </submittedName>
</protein>
<gene>
    <name evidence="1" type="ORF">G2W53_002253</name>
</gene>
<keyword evidence="2" id="KW-1185">Reference proteome</keyword>